<feature type="domain" description="Septum formation inhibitor MinC C-terminal" evidence="7">
    <location>
        <begin position="126"/>
        <end position="224"/>
    </location>
</feature>
<protein>
    <recommendedName>
        <fullName evidence="6">Probable septum site-determining protein MinC</fullName>
    </recommendedName>
</protein>
<dbReference type="NCBIfam" id="TIGR01222">
    <property type="entry name" value="minC"/>
    <property type="match status" value="1"/>
</dbReference>
<evidence type="ECO:0000313" key="10">
    <source>
        <dbReference type="Proteomes" id="UP000198461"/>
    </source>
</evidence>
<keyword evidence="3 6" id="KW-0717">Septation</keyword>
<accession>A0A1N6F7J0</accession>
<dbReference type="InterPro" id="IPR005526">
    <property type="entry name" value="Septum_form_inhib_MinC_C"/>
</dbReference>
<dbReference type="InterPro" id="IPR036145">
    <property type="entry name" value="MinC_C_sf"/>
</dbReference>
<dbReference type="EMBL" id="FSRE01000002">
    <property type="protein sequence ID" value="SIN91164.1"/>
    <property type="molecule type" value="Genomic_DNA"/>
</dbReference>
<dbReference type="GO" id="GO:0000902">
    <property type="term" value="P:cell morphogenesis"/>
    <property type="evidence" value="ECO:0007669"/>
    <property type="project" value="InterPro"/>
</dbReference>
<sequence>MTQPIELKGSVMSFTVLKVHSDDIGQVQHALAEKVQQAPGFFQNVPVVIEPTVTALPPTFLAQLMEILRQNGMMPIGLRTQDEAIRQQAEFAGLGIFDIETGKRARAERAKREKGESCAAAPGKLVLKTIRSGQQVYAKNRDLVIIGSVNPGAEVYADGHIHVYGALKGRAFAGAQGDETARIFVSRLEAELVCIAGLYILAEDIPPAIRGKAVTAFLQNEKVEFSELP</sequence>
<evidence type="ECO:0000256" key="1">
    <source>
        <dbReference type="ARBA" id="ARBA00006291"/>
    </source>
</evidence>
<dbReference type="InterPro" id="IPR013033">
    <property type="entry name" value="MinC"/>
</dbReference>
<organism evidence="9 10">
    <name type="scientific">Sulfurivirga caldicuralii</name>
    <dbReference type="NCBI Taxonomy" id="364032"/>
    <lineage>
        <taxon>Bacteria</taxon>
        <taxon>Pseudomonadati</taxon>
        <taxon>Pseudomonadota</taxon>
        <taxon>Gammaproteobacteria</taxon>
        <taxon>Thiotrichales</taxon>
        <taxon>Piscirickettsiaceae</taxon>
        <taxon>Sulfurivirga</taxon>
    </lineage>
</organism>
<dbReference type="STRING" id="364032.SAMN05443662_0953"/>
<dbReference type="PANTHER" id="PTHR34108:SF1">
    <property type="entry name" value="SEPTUM SITE-DETERMINING PROTEIN MINC"/>
    <property type="match status" value="1"/>
</dbReference>
<gene>
    <name evidence="6" type="primary">minC</name>
    <name evidence="9" type="ORF">SAMN05443662_0953</name>
</gene>
<dbReference type="Gene3D" id="2.160.20.70">
    <property type="match status" value="1"/>
</dbReference>
<dbReference type="Pfam" id="PF03775">
    <property type="entry name" value="MinC_C"/>
    <property type="match status" value="1"/>
</dbReference>
<keyword evidence="10" id="KW-1185">Reference proteome</keyword>
<dbReference type="AlphaFoldDB" id="A0A1N6F7J0"/>
<dbReference type="GO" id="GO:1901891">
    <property type="term" value="P:regulation of cell septum assembly"/>
    <property type="evidence" value="ECO:0007669"/>
    <property type="project" value="InterPro"/>
</dbReference>
<evidence type="ECO:0000256" key="2">
    <source>
        <dbReference type="ARBA" id="ARBA00022618"/>
    </source>
</evidence>
<dbReference type="GO" id="GO:0000917">
    <property type="term" value="P:division septum assembly"/>
    <property type="evidence" value="ECO:0007669"/>
    <property type="project" value="UniProtKB-KW"/>
</dbReference>
<dbReference type="Pfam" id="PF05209">
    <property type="entry name" value="MinC_N"/>
    <property type="match status" value="1"/>
</dbReference>
<keyword evidence="4 6" id="KW-0131">Cell cycle</keyword>
<evidence type="ECO:0000313" key="9">
    <source>
        <dbReference type="EMBL" id="SIN91164.1"/>
    </source>
</evidence>
<evidence type="ECO:0000256" key="4">
    <source>
        <dbReference type="ARBA" id="ARBA00023306"/>
    </source>
</evidence>
<dbReference type="Gene3D" id="3.30.70.260">
    <property type="match status" value="1"/>
</dbReference>
<evidence type="ECO:0000259" key="8">
    <source>
        <dbReference type="Pfam" id="PF05209"/>
    </source>
</evidence>
<feature type="domain" description="Septum formation inhibitor MinC N-terminal" evidence="8">
    <location>
        <begin position="5"/>
        <end position="75"/>
    </location>
</feature>
<dbReference type="RefSeq" id="WP_074201234.1">
    <property type="nucleotide sequence ID" value="NZ_FSRE01000002.1"/>
</dbReference>
<proteinExistence type="inferred from homology"/>
<dbReference type="OrthoDB" id="9794530at2"/>
<dbReference type="GO" id="GO:0051302">
    <property type="term" value="P:regulation of cell division"/>
    <property type="evidence" value="ECO:0007669"/>
    <property type="project" value="InterPro"/>
</dbReference>
<evidence type="ECO:0000259" key="7">
    <source>
        <dbReference type="Pfam" id="PF03775"/>
    </source>
</evidence>
<dbReference type="SUPFAM" id="SSF63848">
    <property type="entry name" value="Cell-division inhibitor MinC, C-terminal domain"/>
    <property type="match status" value="1"/>
</dbReference>
<keyword evidence="2 6" id="KW-0132">Cell division</keyword>
<comment type="function">
    <text evidence="5 6">Cell division inhibitor that blocks the formation of polar Z ring septums. Rapidly oscillates between the poles of the cell to destabilize FtsZ filaments that have formed before they mature into polar Z rings. Prevents FtsZ polymerization.</text>
</comment>
<dbReference type="InterPro" id="IPR007874">
    <property type="entry name" value="MinC_N"/>
</dbReference>
<evidence type="ECO:0000256" key="5">
    <source>
        <dbReference type="ARBA" id="ARBA00025606"/>
    </source>
</evidence>
<comment type="similarity">
    <text evidence="1 6">Belongs to the MinC family.</text>
</comment>
<dbReference type="InterPro" id="IPR016098">
    <property type="entry name" value="CAP/MinC_C"/>
</dbReference>
<dbReference type="Proteomes" id="UP000198461">
    <property type="component" value="Unassembled WGS sequence"/>
</dbReference>
<evidence type="ECO:0000256" key="3">
    <source>
        <dbReference type="ARBA" id="ARBA00023210"/>
    </source>
</evidence>
<dbReference type="HAMAP" id="MF_00267">
    <property type="entry name" value="MinC"/>
    <property type="match status" value="1"/>
</dbReference>
<comment type="subunit">
    <text evidence="6">Interacts with MinD and FtsZ.</text>
</comment>
<evidence type="ECO:0000256" key="6">
    <source>
        <dbReference type="HAMAP-Rule" id="MF_00267"/>
    </source>
</evidence>
<reference evidence="10" key="1">
    <citation type="submission" date="2016-11" db="EMBL/GenBank/DDBJ databases">
        <authorList>
            <person name="Varghese N."/>
            <person name="Submissions S."/>
        </authorList>
    </citation>
    <scope>NUCLEOTIDE SEQUENCE [LARGE SCALE GENOMIC DNA]</scope>
    <source>
        <strain evidence="10">DSM 17737</strain>
    </source>
</reference>
<name>A0A1N6F7J0_9GAMM</name>
<dbReference type="PANTHER" id="PTHR34108">
    <property type="entry name" value="SEPTUM SITE-DETERMINING PROTEIN MINC"/>
    <property type="match status" value="1"/>
</dbReference>